<dbReference type="AlphaFoldDB" id="A0A381Z6N7"/>
<dbReference type="Gene3D" id="2.30.40.10">
    <property type="entry name" value="Urease, subunit C, domain 1"/>
    <property type="match status" value="1"/>
</dbReference>
<dbReference type="PANTHER" id="PTHR43794">
    <property type="entry name" value="AMINOHYDROLASE SSNA-RELATED"/>
    <property type="match status" value="1"/>
</dbReference>
<evidence type="ECO:0000259" key="2">
    <source>
        <dbReference type="Pfam" id="PF01979"/>
    </source>
</evidence>
<accession>A0A381Z6N7</accession>
<dbReference type="InterPro" id="IPR032466">
    <property type="entry name" value="Metal_Hydrolase"/>
</dbReference>
<feature type="domain" description="Amidohydrolase-related" evidence="2">
    <location>
        <begin position="43"/>
        <end position="391"/>
    </location>
</feature>
<evidence type="ECO:0000256" key="1">
    <source>
        <dbReference type="ARBA" id="ARBA00022801"/>
    </source>
</evidence>
<keyword evidence="1" id="KW-0378">Hydrolase</keyword>
<proteinExistence type="predicted"/>
<gene>
    <name evidence="3" type="ORF">METZ01_LOCUS137819</name>
</gene>
<dbReference type="InterPro" id="IPR050287">
    <property type="entry name" value="MTA/SAH_deaminase"/>
</dbReference>
<organism evidence="3">
    <name type="scientific">marine metagenome</name>
    <dbReference type="NCBI Taxonomy" id="408172"/>
    <lineage>
        <taxon>unclassified sequences</taxon>
        <taxon>metagenomes</taxon>
        <taxon>ecological metagenomes</taxon>
    </lineage>
</organism>
<dbReference type="Gene3D" id="3.20.20.140">
    <property type="entry name" value="Metal-dependent hydrolases"/>
    <property type="match status" value="1"/>
</dbReference>
<dbReference type="Pfam" id="PF01979">
    <property type="entry name" value="Amidohydro_1"/>
    <property type="match status" value="1"/>
</dbReference>
<dbReference type="PANTHER" id="PTHR43794:SF11">
    <property type="entry name" value="AMIDOHYDROLASE-RELATED DOMAIN-CONTAINING PROTEIN"/>
    <property type="match status" value="1"/>
</dbReference>
<protein>
    <recommendedName>
        <fullName evidence="2">Amidohydrolase-related domain-containing protein</fullName>
    </recommendedName>
</protein>
<reference evidence="3" key="1">
    <citation type="submission" date="2018-05" db="EMBL/GenBank/DDBJ databases">
        <authorList>
            <person name="Lanie J.A."/>
            <person name="Ng W.-L."/>
            <person name="Kazmierczak K.M."/>
            <person name="Andrzejewski T.M."/>
            <person name="Davidsen T.M."/>
            <person name="Wayne K.J."/>
            <person name="Tettelin H."/>
            <person name="Glass J.I."/>
            <person name="Rusch D."/>
            <person name="Podicherti R."/>
            <person name="Tsui H.-C.T."/>
            <person name="Winkler M.E."/>
        </authorList>
    </citation>
    <scope>NUCLEOTIDE SEQUENCE</scope>
</reference>
<dbReference type="InterPro" id="IPR006680">
    <property type="entry name" value="Amidohydro-rel"/>
</dbReference>
<sequence length="416" mass="45743">MDDENKVIDNGYLVFVDGLIHALGTGVPEMDEYTDSLDANGGLVTPGLINCHTHAPMSLFRGLGDDEPDRLQRYIFPLEAKYVSPEFVRTGTALSCVEMLLGGTTCFADMYFFEEEVAATASELGIRVLAGQTLMNRTAPDAATIEDAFTRAINFCEDWSLDDLVTPCLAPHAPYSLDTKQLKHVKNVANDLGVKIQMHVAESQFEMQHLQKINQPSSIKYLDSIGLLDNQFLAAHCIHLDRNDIELLAERKCGVSHNPIANTKGAHGTCPLFELLQEEVEVGLGTDSAMSGNSLDLFRQMSLTAPLQRLRKNDRTVLVARDIFRMATIGGAKALGMGEQTGSLEVGKWSDVVIFDAESIRHTPLHDPYATLVYSLQAADVKDVFVGGRRVVEEKKITLADSDLIREQGVNFIAGW</sequence>
<dbReference type="GO" id="GO:0016810">
    <property type="term" value="F:hydrolase activity, acting on carbon-nitrogen (but not peptide) bonds"/>
    <property type="evidence" value="ECO:0007669"/>
    <property type="project" value="InterPro"/>
</dbReference>
<name>A0A381Z6N7_9ZZZZ</name>
<dbReference type="InterPro" id="IPR011059">
    <property type="entry name" value="Metal-dep_hydrolase_composite"/>
</dbReference>
<dbReference type="CDD" id="cd01298">
    <property type="entry name" value="ATZ_TRZ_like"/>
    <property type="match status" value="1"/>
</dbReference>
<dbReference type="SUPFAM" id="SSF51338">
    <property type="entry name" value="Composite domain of metallo-dependent hydrolases"/>
    <property type="match status" value="2"/>
</dbReference>
<evidence type="ECO:0000313" key="3">
    <source>
        <dbReference type="EMBL" id="SVA84965.1"/>
    </source>
</evidence>
<dbReference type="EMBL" id="UINC01020176">
    <property type="protein sequence ID" value="SVA84965.1"/>
    <property type="molecule type" value="Genomic_DNA"/>
</dbReference>
<dbReference type="SUPFAM" id="SSF51556">
    <property type="entry name" value="Metallo-dependent hydrolases"/>
    <property type="match status" value="1"/>
</dbReference>